<sequence>MVTVKKCTPRAGFADACSVTRRASHPVASFTQQVALRCGVGLAPRAQSREEAHLMSSLKSKAYRLSVMAAGVAGFLATGLPQASAQQIPQGWFKACSKQEDVDICNVQNIVTAGNGQLVTGVSMIDLRGKVNRKVFQVTVPSGRLVPPGIALQVDGGKAQKLDYVICFPDRCVAEVPMTDQLVASFKKGSEIQLTSINFQNQPNPIKISLEGFTGAFEGPALQASDLEDRQKKLQEFVSKNNEDFAKKLKEEQEKAKAGN</sequence>
<proteinExistence type="predicted"/>
<gene>
    <name evidence="1" type="ORF">ABID37_000726</name>
</gene>
<dbReference type="EMBL" id="JBEPML010000002">
    <property type="protein sequence ID" value="MET3790535.1"/>
    <property type="molecule type" value="Genomic_DNA"/>
</dbReference>
<dbReference type="Proteomes" id="UP001549076">
    <property type="component" value="Unassembled WGS sequence"/>
</dbReference>
<dbReference type="InterPro" id="IPR038696">
    <property type="entry name" value="IalB_sf"/>
</dbReference>
<comment type="caution">
    <text evidence="1">The sequence shown here is derived from an EMBL/GenBank/DDBJ whole genome shotgun (WGS) entry which is preliminary data.</text>
</comment>
<organism evidence="1 2">
    <name type="scientific">Aquamicrobium terrae</name>
    <dbReference type="NCBI Taxonomy" id="1324945"/>
    <lineage>
        <taxon>Bacteria</taxon>
        <taxon>Pseudomonadati</taxon>
        <taxon>Pseudomonadota</taxon>
        <taxon>Alphaproteobacteria</taxon>
        <taxon>Hyphomicrobiales</taxon>
        <taxon>Phyllobacteriaceae</taxon>
        <taxon>Aquamicrobium</taxon>
    </lineage>
</organism>
<keyword evidence="2" id="KW-1185">Reference proteome</keyword>
<reference evidence="1 2" key="1">
    <citation type="submission" date="2024-06" db="EMBL/GenBank/DDBJ databases">
        <title>Genomic Encyclopedia of Type Strains, Phase IV (KMG-IV): sequencing the most valuable type-strain genomes for metagenomic binning, comparative biology and taxonomic classification.</title>
        <authorList>
            <person name="Goeker M."/>
        </authorList>
    </citation>
    <scope>NUCLEOTIDE SEQUENCE [LARGE SCALE GENOMIC DNA]</scope>
    <source>
        <strain evidence="1 2">DSM 27865</strain>
    </source>
</reference>
<accession>A0ABV2MUQ5</accession>
<protein>
    <submittedName>
        <fullName evidence="1">Invasion protein IalB</fullName>
    </submittedName>
</protein>
<name>A0ABV2MUQ5_9HYPH</name>
<dbReference type="Gene3D" id="2.60.40.1880">
    <property type="entry name" value="Invasion associated locus B (IalB) protein"/>
    <property type="match status" value="1"/>
</dbReference>
<dbReference type="Pfam" id="PF06776">
    <property type="entry name" value="IalB"/>
    <property type="match status" value="1"/>
</dbReference>
<evidence type="ECO:0000313" key="1">
    <source>
        <dbReference type="EMBL" id="MET3790535.1"/>
    </source>
</evidence>
<dbReference type="InterPro" id="IPR010642">
    <property type="entry name" value="Invasion_prot_B"/>
</dbReference>
<evidence type="ECO:0000313" key="2">
    <source>
        <dbReference type="Proteomes" id="UP001549076"/>
    </source>
</evidence>